<protein>
    <recommendedName>
        <fullName evidence="3">Sulfotransferase family protein</fullName>
    </recommendedName>
</protein>
<evidence type="ECO:0000313" key="2">
    <source>
        <dbReference type="Proteomes" id="UP000346198"/>
    </source>
</evidence>
<dbReference type="InterPro" id="IPR027417">
    <property type="entry name" value="P-loop_NTPase"/>
</dbReference>
<dbReference type="Proteomes" id="UP000346198">
    <property type="component" value="Unassembled WGS sequence"/>
</dbReference>
<dbReference type="RefSeq" id="WP_168433338.1">
    <property type="nucleotide sequence ID" value="NZ_CAAHFH010000002.1"/>
</dbReference>
<proteinExistence type="predicted"/>
<dbReference type="EMBL" id="CAAHFH010000002">
    <property type="protein sequence ID" value="VGO21000.1"/>
    <property type="molecule type" value="Genomic_DNA"/>
</dbReference>
<name>A0A6C2UL90_9BACT</name>
<reference evidence="1 2" key="1">
    <citation type="submission" date="2019-04" db="EMBL/GenBank/DDBJ databases">
        <authorList>
            <person name="Van Vliet M D."/>
        </authorList>
    </citation>
    <scope>NUCLEOTIDE SEQUENCE [LARGE SCALE GENOMIC DNA]</scope>
    <source>
        <strain evidence="1 2">F21</strain>
    </source>
</reference>
<sequence>MIVSHKHKFIFIKTAKTAGTSFEIALSKYCGPDDIITPISPADEKIRGELGCRGPQNHLAPRSDYGLMDRLNLLFRKREKRLYYNHMPAFMVKELIGDDIWSSYYKFCFERNPWDKVLSLYYWKNKTEPRPPVSEYLESADIGILKKRGIRCYAIDGKAAMDRVCKFENLKDELKLLQERFELPGPIEMPFAKGSYRKDKRHYRDVLTAAEAERIGEIFKDEIELMGYEF</sequence>
<evidence type="ECO:0000313" key="1">
    <source>
        <dbReference type="EMBL" id="VGO21000.1"/>
    </source>
</evidence>
<dbReference type="SUPFAM" id="SSF52540">
    <property type="entry name" value="P-loop containing nucleoside triphosphate hydrolases"/>
    <property type="match status" value="1"/>
</dbReference>
<accession>A0A6C2UL90</accession>
<dbReference type="AlphaFoldDB" id="A0A6C2UL90"/>
<gene>
    <name evidence="1" type="ORF">SCARR_03069</name>
</gene>
<evidence type="ECO:0008006" key="3">
    <source>
        <dbReference type="Google" id="ProtNLM"/>
    </source>
</evidence>
<organism evidence="1 2">
    <name type="scientific">Pontiella sulfatireligans</name>
    <dbReference type="NCBI Taxonomy" id="2750658"/>
    <lineage>
        <taxon>Bacteria</taxon>
        <taxon>Pseudomonadati</taxon>
        <taxon>Kiritimatiellota</taxon>
        <taxon>Kiritimatiellia</taxon>
        <taxon>Kiritimatiellales</taxon>
        <taxon>Pontiellaceae</taxon>
        <taxon>Pontiella</taxon>
    </lineage>
</organism>
<dbReference type="Gene3D" id="3.40.50.300">
    <property type="entry name" value="P-loop containing nucleotide triphosphate hydrolases"/>
    <property type="match status" value="1"/>
</dbReference>
<keyword evidence="2" id="KW-1185">Reference proteome</keyword>